<organism evidence="4 5">
    <name type="scientific">Pseudoalteromonas carrageenovora IAM 12662</name>
    <dbReference type="NCBI Taxonomy" id="1314868"/>
    <lineage>
        <taxon>Bacteria</taxon>
        <taxon>Pseudomonadati</taxon>
        <taxon>Pseudomonadota</taxon>
        <taxon>Gammaproteobacteria</taxon>
        <taxon>Alteromonadales</taxon>
        <taxon>Pseudoalteromonadaceae</taxon>
        <taxon>Pseudoalteromonas</taxon>
    </lineage>
</organism>
<comment type="catalytic activity">
    <reaction evidence="3">
        <text>L-aspartate + L-glutamine + ATP + H2O = L-asparagine + L-glutamate + AMP + diphosphate + H(+)</text>
        <dbReference type="Rhea" id="RHEA:12228"/>
        <dbReference type="ChEBI" id="CHEBI:15377"/>
        <dbReference type="ChEBI" id="CHEBI:15378"/>
        <dbReference type="ChEBI" id="CHEBI:29985"/>
        <dbReference type="ChEBI" id="CHEBI:29991"/>
        <dbReference type="ChEBI" id="CHEBI:30616"/>
        <dbReference type="ChEBI" id="CHEBI:33019"/>
        <dbReference type="ChEBI" id="CHEBI:58048"/>
        <dbReference type="ChEBI" id="CHEBI:58359"/>
        <dbReference type="ChEBI" id="CHEBI:456215"/>
        <dbReference type="EC" id="6.3.5.4"/>
    </reaction>
</comment>
<dbReference type="Gene3D" id="3.40.50.620">
    <property type="entry name" value="HUPs"/>
    <property type="match status" value="1"/>
</dbReference>
<evidence type="ECO:0000256" key="3">
    <source>
        <dbReference type="ARBA" id="ARBA00048741"/>
    </source>
</evidence>
<dbReference type="InterPro" id="IPR051786">
    <property type="entry name" value="ASN_synthetase/amidase"/>
</dbReference>
<proteinExistence type="predicted"/>
<protein>
    <recommendedName>
        <fullName evidence="2">asparagine synthase (glutamine-hydrolyzing)</fullName>
        <ecNumber evidence="2">6.3.5.4</ecNumber>
    </recommendedName>
</protein>
<sequence>MINQYKINSSSITLQSDLAGEYPIYVYLSQDNRELLYSYSITELLDDSRVEKPLKVSNKGVSFLLQSSVIPPPLTAYQNVFIIGIGDTARIETVDGKVKINFSHEFPFAAEKRESLASYKEPNYDEILKILADETINKLDKTKKTFLFHSAGKDSNSVALALAEAGFQENVTLVTHRSKGNLDESVVSEQIAEKLGFSHQILHEVDTLQDEHLDFINDYFAKAPLPCVDNLCLAYPLYAKQLPELFNANIIFGDGNDSHMISPPSAKDSLKTKVSNFTSRFSFFRKFIDSENKYSSLLRTPAEWFGQSGFSLKDSRKVFPNTVSTYSYWRKESNLRKSWDLFYFKSDIYSTRVISEKMIRKLFNFSDYLGAQIVLPFATKRVAEYFGKMPEQYLFDRQTFKNKLILRDLLKDKLNLDSDEIGKMGWSYDTKAIVNNNWHIITAEISQCSLWDHSEVDRIILRLKNSMDKDTKYSQLSCRLIYRLYLLSMWKNKCRYLNER</sequence>
<dbReference type="GeneID" id="49917006"/>
<comment type="pathway">
    <text evidence="1">Amino-acid biosynthesis; L-asparagine biosynthesis; L-asparagine from L-aspartate (L-Gln route): step 1/1.</text>
</comment>
<dbReference type="PANTHER" id="PTHR43284">
    <property type="entry name" value="ASPARAGINE SYNTHETASE (GLUTAMINE-HYDROLYZING)"/>
    <property type="match status" value="1"/>
</dbReference>
<dbReference type="SUPFAM" id="SSF52402">
    <property type="entry name" value="Adenine nucleotide alpha hydrolases-like"/>
    <property type="match status" value="1"/>
</dbReference>
<dbReference type="Proteomes" id="UP000615003">
    <property type="component" value="Unassembled WGS sequence"/>
</dbReference>
<comment type="caution">
    <text evidence="4">The sequence shown here is derived from an EMBL/GenBank/DDBJ whole genome shotgun (WGS) entry which is preliminary data.</text>
</comment>
<name>A0ABR9EN06_PSEVC</name>
<evidence type="ECO:0000313" key="4">
    <source>
        <dbReference type="EMBL" id="MBE0381926.1"/>
    </source>
</evidence>
<evidence type="ECO:0000313" key="5">
    <source>
        <dbReference type="Proteomes" id="UP000615003"/>
    </source>
</evidence>
<dbReference type="PANTHER" id="PTHR43284:SF1">
    <property type="entry name" value="ASPARAGINE SYNTHETASE"/>
    <property type="match status" value="1"/>
</dbReference>
<keyword evidence="5" id="KW-1185">Reference proteome</keyword>
<evidence type="ECO:0000256" key="2">
    <source>
        <dbReference type="ARBA" id="ARBA00012737"/>
    </source>
</evidence>
<evidence type="ECO:0000256" key="1">
    <source>
        <dbReference type="ARBA" id="ARBA00005187"/>
    </source>
</evidence>
<dbReference type="EC" id="6.3.5.4" evidence="2"/>
<gene>
    <name evidence="4" type="primary">asnB</name>
    <name evidence="4" type="ORF">PCARR_a0168</name>
</gene>
<reference evidence="4 5" key="1">
    <citation type="submission" date="2015-06" db="EMBL/GenBank/DDBJ databases">
        <title>Genome sequence of Pseudoalteromonas carrageenovora.</title>
        <authorList>
            <person name="Xie B.-B."/>
            <person name="Rong J.-C."/>
            <person name="Qin Q.-L."/>
            <person name="Zhang Y.-Z."/>
        </authorList>
    </citation>
    <scope>NUCLEOTIDE SEQUENCE [LARGE SCALE GENOMIC DNA]</scope>
    <source>
        <strain evidence="4 5">IAM 12662</strain>
    </source>
</reference>
<dbReference type="RefSeq" id="WP_131692341.1">
    <property type="nucleotide sequence ID" value="NZ_AQGW01000018.1"/>
</dbReference>
<accession>A0ABR9EN06</accession>
<dbReference type="EMBL" id="AQGW01000018">
    <property type="protein sequence ID" value="MBE0381926.1"/>
    <property type="molecule type" value="Genomic_DNA"/>
</dbReference>
<dbReference type="InterPro" id="IPR014729">
    <property type="entry name" value="Rossmann-like_a/b/a_fold"/>
</dbReference>